<dbReference type="SUPFAM" id="SSF55874">
    <property type="entry name" value="ATPase domain of HSP90 chaperone/DNA topoisomerase II/histidine kinase"/>
    <property type="match status" value="1"/>
</dbReference>
<feature type="non-terminal residue" evidence="10">
    <location>
        <position position="1"/>
    </location>
</feature>
<dbReference type="GO" id="GO:0005524">
    <property type="term" value="F:ATP binding"/>
    <property type="evidence" value="ECO:0007669"/>
    <property type="project" value="UniProtKB-KW"/>
</dbReference>
<dbReference type="InterPro" id="IPR005467">
    <property type="entry name" value="His_kinase_dom"/>
</dbReference>
<proteinExistence type="predicted"/>
<dbReference type="InterPro" id="IPR000014">
    <property type="entry name" value="PAS"/>
</dbReference>
<dbReference type="PROSITE" id="PS50113">
    <property type="entry name" value="PAC"/>
    <property type="match status" value="1"/>
</dbReference>
<keyword evidence="1" id="KW-0597">Phosphoprotein</keyword>
<dbReference type="GO" id="GO:0000155">
    <property type="term" value="F:phosphorelay sensor kinase activity"/>
    <property type="evidence" value="ECO:0007669"/>
    <property type="project" value="InterPro"/>
</dbReference>
<name>A0A0F9B375_9ZZZZ</name>
<dbReference type="InterPro" id="IPR004358">
    <property type="entry name" value="Sig_transdc_His_kin-like_C"/>
</dbReference>
<keyword evidence="2" id="KW-0808">Transferase</keyword>
<keyword evidence="7" id="KW-0175">Coiled coil</keyword>
<dbReference type="InterPro" id="IPR003594">
    <property type="entry name" value="HATPase_dom"/>
</dbReference>
<evidence type="ECO:0000256" key="4">
    <source>
        <dbReference type="ARBA" id="ARBA00022777"/>
    </source>
</evidence>
<dbReference type="InterPro" id="IPR003661">
    <property type="entry name" value="HisK_dim/P_dom"/>
</dbReference>
<dbReference type="Pfam" id="PF00512">
    <property type="entry name" value="HisKA"/>
    <property type="match status" value="1"/>
</dbReference>
<dbReference type="SMART" id="SM00388">
    <property type="entry name" value="HisKA"/>
    <property type="match status" value="1"/>
</dbReference>
<feature type="non-terminal residue" evidence="10">
    <location>
        <position position="400"/>
    </location>
</feature>
<protein>
    <recommendedName>
        <fullName evidence="11">Histidine kinase domain-containing protein</fullName>
    </recommendedName>
</protein>
<evidence type="ECO:0008006" key="11">
    <source>
        <dbReference type="Google" id="ProtNLM"/>
    </source>
</evidence>
<keyword evidence="5" id="KW-0067">ATP-binding</keyword>
<dbReference type="PROSITE" id="PS50109">
    <property type="entry name" value="HIS_KIN"/>
    <property type="match status" value="1"/>
</dbReference>
<evidence type="ECO:0000256" key="6">
    <source>
        <dbReference type="ARBA" id="ARBA00023012"/>
    </source>
</evidence>
<dbReference type="InterPro" id="IPR036890">
    <property type="entry name" value="HATPase_C_sf"/>
</dbReference>
<dbReference type="AlphaFoldDB" id="A0A0F9B375"/>
<sequence length="400" mass="45689">VLSFKVKSGSSIFIEINESRFAPESDLKGVIGTIQDVTKHVTLEREIESERKKVVDILNSMVDWIYVADEDYNIKFINESFAKQVSEPLDKKCYALFYNKTKPCSFCKWDSIKKKYSVKWELRREDGRILDITSSPLKNPDGSVNIMMILRDITRRKDAEEKYKRMSEETLKANQELTETIEQLKQTQEQLVQSEKLAAIGQLVSGVAHELNNPLFSAMGYTELLTMDSEDDDEKKEKLGNILDSIKRARTIVKDLLKFARRENVEKEIIDINDVIHQTVSLREYELRVNDINVKCDLQEDVPAIKANFVRLQQVMLNLIINAEHAINELGSGGTIKLRTSFNKTRKKVIIEVSDNGREIPGEVMGQIFDPFFTTKTPGRIGLGMSVAFGMMTRHGGKID</sequence>
<dbReference type="Pfam" id="PF13426">
    <property type="entry name" value="PAS_9"/>
    <property type="match status" value="1"/>
</dbReference>
<keyword evidence="6" id="KW-0902">Two-component regulatory system</keyword>
<evidence type="ECO:0000256" key="2">
    <source>
        <dbReference type="ARBA" id="ARBA00022679"/>
    </source>
</evidence>
<dbReference type="EMBL" id="LAZR01054229">
    <property type="protein sequence ID" value="KKK79001.1"/>
    <property type="molecule type" value="Genomic_DNA"/>
</dbReference>
<accession>A0A0F9B375</accession>
<dbReference type="PANTHER" id="PTHR43065:SF46">
    <property type="entry name" value="C4-DICARBOXYLATE TRANSPORT SENSOR PROTEIN DCTB"/>
    <property type="match status" value="1"/>
</dbReference>
<dbReference type="InterPro" id="IPR000700">
    <property type="entry name" value="PAS-assoc_C"/>
</dbReference>
<evidence type="ECO:0000256" key="7">
    <source>
        <dbReference type="SAM" id="Coils"/>
    </source>
</evidence>
<dbReference type="InterPro" id="IPR036097">
    <property type="entry name" value="HisK_dim/P_sf"/>
</dbReference>
<dbReference type="SMART" id="SM00387">
    <property type="entry name" value="HATPase_c"/>
    <property type="match status" value="1"/>
</dbReference>
<evidence type="ECO:0000256" key="5">
    <source>
        <dbReference type="ARBA" id="ARBA00022840"/>
    </source>
</evidence>
<dbReference type="SUPFAM" id="SSF47384">
    <property type="entry name" value="Homodimeric domain of signal transducing histidine kinase"/>
    <property type="match status" value="1"/>
</dbReference>
<keyword evidence="4" id="KW-0418">Kinase</keyword>
<dbReference type="SUPFAM" id="SSF55785">
    <property type="entry name" value="PYP-like sensor domain (PAS domain)"/>
    <property type="match status" value="1"/>
</dbReference>
<keyword evidence="3" id="KW-0547">Nucleotide-binding</keyword>
<reference evidence="10" key="1">
    <citation type="journal article" date="2015" name="Nature">
        <title>Complex archaea that bridge the gap between prokaryotes and eukaryotes.</title>
        <authorList>
            <person name="Spang A."/>
            <person name="Saw J.H."/>
            <person name="Jorgensen S.L."/>
            <person name="Zaremba-Niedzwiedzka K."/>
            <person name="Martijn J."/>
            <person name="Lind A.E."/>
            <person name="van Eijk R."/>
            <person name="Schleper C."/>
            <person name="Guy L."/>
            <person name="Ettema T.J."/>
        </authorList>
    </citation>
    <scope>NUCLEOTIDE SEQUENCE</scope>
</reference>
<feature type="domain" description="PAC" evidence="9">
    <location>
        <begin position="116"/>
        <end position="165"/>
    </location>
</feature>
<dbReference type="CDD" id="cd00082">
    <property type="entry name" value="HisKA"/>
    <property type="match status" value="1"/>
</dbReference>
<dbReference type="PANTHER" id="PTHR43065">
    <property type="entry name" value="SENSOR HISTIDINE KINASE"/>
    <property type="match status" value="1"/>
</dbReference>
<dbReference type="Gene3D" id="3.30.450.20">
    <property type="entry name" value="PAS domain"/>
    <property type="match status" value="1"/>
</dbReference>
<dbReference type="Pfam" id="PF02518">
    <property type="entry name" value="HATPase_c"/>
    <property type="match status" value="1"/>
</dbReference>
<dbReference type="Gene3D" id="3.30.565.10">
    <property type="entry name" value="Histidine kinase-like ATPase, C-terminal domain"/>
    <property type="match status" value="1"/>
</dbReference>
<dbReference type="Gene3D" id="1.10.287.130">
    <property type="match status" value="1"/>
</dbReference>
<evidence type="ECO:0000313" key="10">
    <source>
        <dbReference type="EMBL" id="KKK79001.1"/>
    </source>
</evidence>
<dbReference type="InterPro" id="IPR035965">
    <property type="entry name" value="PAS-like_dom_sf"/>
</dbReference>
<evidence type="ECO:0000256" key="3">
    <source>
        <dbReference type="ARBA" id="ARBA00022741"/>
    </source>
</evidence>
<dbReference type="PRINTS" id="PR00344">
    <property type="entry name" value="BCTRLSENSOR"/>
</dbReference>
<gene>
    <name evidence="10" type="ORF">LCGC14_2837900</name>
</gene>
<organism evidence="10">
    <name type="scientific">marine sediment metagenome</name>
    <dbReference type="NCBI Taxonomy" id="412755"/>
    <lineage>
        <taxon>unclassified sequences</taxon>
        <taxon>metagenomes</taxon>
        <taxon>ecological metagenomes</taxon>
    </lineage>
</organism>
<evidence type="ECO:0000259" key="9">
    <source>
        <dbReference type="PROSITE" id="PS50113"/>
    </source>
</evidence>
<feature type="coiled-coil region" evidence="7">
    <location>
        <begin position="156"/>
        <end position="197"/>
    </location>
</feature>
<evidence type="ECO:0000259" key="8">
    <source>
        <dbReference type="PROSITE" id="PS50109"/>
    </source>
</evidence>
<comment type="caution">
    <text evidence="10">The sequence shown here is derived from an EMBL/GenBank/DDBJ whole genome shotgun (WGS) entry which is preliminary data.</text>
</comment>
<evidence type="ECO:0000256" key="1">
    <source>
        <dbReference type="ARBA" id="ARBA00022553"/>
    </source>
</evidence>
<feature type="domain" description="Histidine kinase" evidence="8">
    <location>
        <begin position="206"/>
        <end position="400"/>
    </location>
</feature>